<organism evidence="2 3">
    <name type="scientific">Bowmanella dokdonensis</name>
    <dbReference type="NCBI Taxonomy" id="751969"/>
    <lineage>
        <taxon>Bacteria</taxon>
        <taxon>Pseudomonadati</taxon>
        <taxon>Pseudomonadota</taxon>
        <taxon>Gammaproteobacteria</taxon>
        <taxon>Alteromonadales</taxon>
        <taxon>Alteromonadaceae</taxon>
        <taxon>Bowmanella</taxon>
    </lineage>
</organism>
<evidence type="ECO:0000313" key="3">
    <source>
        <dbReference type="Proteomes" id="UP000664654"/>
    </source>
</evidence>
<proteinExistence type="predicted"/>
<dbReference type="EMBL" id="JAFKCV010000020">
    <property type="protein sequence ID" value="MBN7827587.1"/>
    <property type="molecule type" value="Genomic_DNA"/>
</dbReference>
<feature type="domain" description="DUF5655" evidence="1">
    <location>
        <begin position="70"/>
        <end position="173"/>
    </location>
</feature>
<name>A0A939DRP9_9ALTE</name>
<dbReference type="Proteomes" id="UP000664654">
    <property type="component" value="Unassembled WGS sequence"/>
</dbReference>
<protein>
    <submittedName>
        <fullName evidence="2">DUF4287 domain-containing protein</fullName>
    </submittedName>
</protein>
<accession>A0A939DRP9</accession>
<dbReference type="Pfam" id="PF14117">
    <property type="entry name" value="DUF4287"/>
    <property type="match status" value="1"/>
</dbReference>
<gene>
    <name evidence="2" type="ORF">J0A66_20320</name>
</gene>
<dbReference type="AlphaFoldDB" id="A0A939DRP9"/>
<evidence type="ECO:0000259" key="1">
    <source>
        <dbReference type="Pfam" id="PF18899"/>
    </source>
</evidence>
<sequence>MEQNLKEKTGKDLQEWKALLAPKGLARHGEILAYLKTEHGLTHGYANLISLKFREADAASHSDEDLLAGQYQGKEDLRAIYQKLHDAILTLGNDIEVAPKKAAVSFRRKRQFALVQPSTRSRIDLGLKFNNRPHGGRLETSGPFGSMCTHRVQLTDISQIDDQLLDWLNAAYQEAG</sequence>
<dbReference type="RefSeq" id="WP_206575700.1">
    <property type="nucleotide sequence ID" value="NZ_JAFKCV010000020.1"/>
</dbReference>
<reference evidence="2" key="1">
    <citation type="submission" date="2021-03" db="EMBL/GenBank/DDBJ databases">
        <title>novel species isolated from a fishpond in China.</title>
        <authorList>
            <person name="Lu H."/>
            <person name="Cai Z."/>
        </authorList>
    </citation>
    <scope>NUCLEOTIDE SEQUENCE</scope>
    <source>
        <strain evidence="2">JCM 30855</strain>
    </source>
</reference>
<keyword evidence="3" id="KW-1185">Reference proteome</keyword>
<dbReference type="InterPro" id="IPR025629">
    <property type="entry name" value="DUF4287"/>
</dbReference>
<dbReference type="Pfam" id="PF18899">
    <property type="entry name" value="DUF5655"/>
    <property type="match status" value="1"/>
</dbReference>
<evidence type="ECO:0000313" key="2">
    <source>
        <dbReference type="EMBL" id="MBN7827587.1"/>
    </source>
</evidence>
<dbReference type="InterPro" id="IPR043714">
    <property type="entry name" value="DUF5655"/>
</dbReference>
<comment type="caution">
    <text evidence="2">The sequence shown here is derived from an EMBL/GenBank/DDBJ whole genome shotgun (WGS) entry which is preliminary data.</text>
</comment>